<comment type="caution">
    <text evidence="1">The sequence shown here is derived from an EMBL/GenBank/DDBJ whole genome shotgun (WGS) entry which is preliminary data.</text>
</comment>
<proteinExistence type="predicted"/>
<dbReference type="Proteomes" id="UP001501447">
    <property type="component" value="Unassembled WGS sequence"/>
</dbReference>
<name>A0ABN3Q1L7_9ACTN</name>
<gene>
    <name evidence="1" type="ORF">GCM10009863_27950</name>
</gene>
<protein>
    <recommendedName>
        <fullName evidence="3">HAD family hydrolase</fullName>
    </recommendedName>
</protein>
<keyword evidence="2" id="KW-1185">Reference proteome</keyword>
<dbReference type="PANTHER" id="PTHR43434">
    <property type="entry name" value="PHOSPHOGLYCOLATE PHOSPHATASE"/>
    <property type="match status" value="1"/>
</dbReference>
<reference evidence="1 2" key="1">
    <citation type="journal article" date="2019" name="Int. J. Syst. Evol. Microbiol.">
        <title>The Global Catalogue of Microorganisms (GCM) 10K type strain sequencing project: providing services to taxonomists for standard genome sequencing and annotation.</title>
        <authorList>
            <consortium name="The Broad Institute Genomics Platform"/>
            <consortium name="The Broad Institute Genome Sequencing Center for Infectious Disease"/>
            <person name="Wu L."/>
            <person name="Ma J."/>
        </authorList>
    </citation>
    <scope>NUCLEOTIDE SEQUENCE [LARGE SCALE GENOMIC DNA]</scope>
    <source>
        <strain evidence="1 2">JCM 16373</strain>
    </source>
</reference>
<evidence type="ECO:0000313" key="2">
    <source>
        <dbReference type="Proteomes" id="UP001501447"/>
    </source>
</evidence>
<accession>A0ABN3Q1L7</accession>
<dbReference type="InterPro" id="IPR041492">
    <property type="entry name" value="HAD_2"/>
</dbReference>
<sequence>MLATSAHGAELTAMRQAIGAEAVIVGVASAADVSEGKPAPGPVDQARELAGAAKEQTVFVGDSVWDMRAAARAGVTPVGVRSGGIPPERLREAGAQEVYADPADLLARLDESAFGRLEEPERLAV</sequence>
<dbReference type="EMBL" id="BAAARJ010000008">
    <property type="protein sequence ID" value="GAA2612635.1"/>
    <property type="molecule type" value="Genomic_DNA"/>
</dbReference>
<organism evidence="1 2">
    <name type="scientific">Streptomyces axinellae</name>
    <dbReference type="NCBI Taxonomy" id="552788"/>
    <lineage>
        <taxon>Bacteria</taxon>
        <taxon>Bacillati</taxon>
        <taxon>Actinomycetota</taxon>
        <taxon>Actinomycetes</taxon>
        <taxon>Kitasatosporales</taxon>
        <taxon>Streptomycetaceae</taxon>
        <taxon>Streptomyces</taxon>
    </lineage>
</organism>
<dbReference type="InterPro" id="IPR050155">
    <property type="entry name" value="HAD-like_hydrolase_sf"/>
</dbReference>
<dbReference type="Pfam" id="PF13419">
    <property type="entry name" value="HAD_2"/>
    <property type="match status" value="1"/>
</dbReference>
<evidence type="ECO:0000313" key="1">
    <source>
        <dbReference type="EMBL" id="GAA2612635.1"/>
    </source>
</evidence>
<evidence type="ECO:0008006" key="3">
    <source>
        <dbReference type="Google" id="ProtNLM"/>
    </source>
</evidence>
<dbReference type="Gene3D" id="3.40.50.1000">
    <property type="entry name" value="HAD superfamily/HAD-like"/>
    <property type="match status" value="1"/>
</dbReference>
<dbReference type="InterPro" id="IPR023214">
    <property type="entry name" value="HAD_sf"/>
</dbReference>
<dbReference type="PANTHER" id="PTHR43434:SF16">
    <property type="entry name" value="BLL8046 PROTEIN"/>
    <property type="match status" value="1"/>
</dbReference>
<dbReference type="InterPro" id="IPR036412">
    <property type="entry name" value="HAD-like_sf"/>
</dbReference>
<dbReference type="SUPFAM" id="SSF56784">
    <property type="entry name" value="HAD-like"/>
    <property type="match status" value="1"/>
</dbReference>
<dbReference type="RefSeq" id="WP_425575977.1">
    <property type="nucleotide sequence ID" value="NZ_BAAARJ010000008.1"/>
</dbReference>